<dbReference type="PANTHER" id="PTHR43464:SF19">
    <property type="entry name" value="UBIQUINONE BIOSYNTHESIS O-METHYLTRANSFERASE, MITOCHONDRIAL"/>
    <property type="match status" value="1"/>
</dbReference>
<dbReference type="NCBIfam" id="NF041820">
    <property type="entry name" value="daptide_MTase"/>
    <property type="match status" value="1"/>
</dbReference>
<dbReference type="CDD" id="cd02440">
    <property type="entry name" value="AdoMet_MTases"/>
    <property type="match status" value="1"/>
</dbReference>
<dbReference type="RefSeq" id="WP_150208391.1">
    <property type="nucleotide sequence ID" value="NZ_CP029190.1"/>
</dbReference>
<dbReference type="Proteomes" id="UP000325211">
    <property type="component" value="Chromosome"/>
</dbReference>
<evidence type="ECO:0000259" key="4">
    <source>
        <dbReference type="Pfam" id="PF13649"/>
    </source>
</evidence>
<dbReference type="OrthoDB" id="3172472at2"/>
<proteinExistence type="predicted"/>
<name>A0A5P2D3N2_STRVZ</name>
<dbReference type="InterPro" id="IPR029063">
    <property type="entry name" value="SAM-dependent_MTases_sf"/>
</dbReference>
<keyword evidence="1 5" id="KW-0489">Methyltransferase</keyword>
<accession>A0A5P2D3N2</accession>
<reference evidence="5 6" key="1">
    <citation type="submission" date="2018-05" db="EMBL/GenBank/DDBJ databases">
        <title>Streptomyces venezuelae.</title>
        <authorList>
            <person name="Kim W."/>
            <person name="Lee N."/>
            <person name="Cho B.-K."/>
        </authorList>
    </citation>
    <scope>NUCLEOTIDE SEQUENCE [LARGE SCALE GENOMIC DNA]</scope>
    <source>
        <strain evidence="5 6">ATCC 21782</strain>
    </source>
</reference>
<gene>
    <name evidence="5" type="ORF">DEJ50_14190</name>
</gene>
<dbReference type="SUPFAM" id="SSF53335">
    <property type="entry name" value="S-adenosyl-L-methionine-dependent methyltransferases"/>
    <property type="match status" value="1"/>
</dbReference>
<dbReference type="GO" id="GO:0032259">
    <property type="term" value="P:methylation"/>
    <property type="evidence" value="ECO:0007669"/>
    <property type="project" value="UniProtKB-KW"/>
</dbReference>
<dbReference type="InterPro" id="IPR049690">
    <property type="entry name" value="Daptide_MTase"/>
</dbReference>
<evidence type="ECO:0000313" key="5">
    <source>
        <dbReference type="EMBL" id="QES48797.1"/>
    </source>
</evidence>
<dbReference type="PANTHER" id="PTHR43464">
    <property type="entry name" value="METHYLTRANSFERASE"/>
    <property type="match status" value="1"/>
</dbReference>
<evidence type="ECO:0000313" key="6">
    <source>
        <dbReference type="Proteomes" id="UP000325211"/>
    </source>
</evidence>
<protein>
    <submittedName>
        <fullName evidence="5">Class I SAM-dependent methyltransferase</fullName>
    </submittedName>
</protein>
<dbReference type="Gene3D" id="3.40.50.150">
    <property type="entry name" value="Vaccinia Virus protein VP39"/>
    <property type="match status" value="1"/>
</dbReference>
<keyword evidence="2 5" id="KW-0808">Transferase</keyword>
<evidence type="ECO:0000256" key="3">
    <source>
        <dbReference type="ARBA" id="ARBA00022691"/>
    </source>
</evidence>
<dbReference type="InterPro" id="IPR041698">
    <property type="entry name" value="Methyltransf_25"/>
</dbReference>
<sequence>MALALTPLSVPGDAGRLIAGLGDRAELHDLYDPTGSPVYHDLSVRDTHEVRELIAQVRRTPGDVLELAAGSGRLTLPLLALGRSVTALELSEGMLGLLAERLAESPARLRERCTPVHGDMSSFALGRRFDVIVLGTTTISLLDAAGRAGLYAAVREHLAPGGRFLLSTAEIAERADSGAQTDAEAVFEVTGAGGSDYRMHEYWPAGAETRTVTIFPAPIPDSGPVTVCTTTVGVLPADRLATELEQAGLSVLARHPLPAGGSRHHDVLLEAGVTA</sequence>
<evidence type="ECO:0000256" key="1">
    <source>
        <dbReference type="ARBA" id="ARBA00022603"/>
    </source>
</evidence>
<evidence type="ECO:0000256" key="2">
    <source>
        <dbReference type="ARBA" id="ARBA00022679"/>
    </source>
</evidence>
<dbReference type="EMBL" id="CP029190">
    <property type="protein sequence ID" value="QES48797.1"/>
    <property type="molecule type" value="Genomic_DNA"/>
</dbReference>
<keyword evidence="3" id="KW-0949">S-adenosyl-L-methionine</keyword>
<dbReference type="Pfam" id="PF13649">
    <property type="entry name" value="Methyltransf_25"/>
    <property type="match status" value="1"/>
</dbReference>
<dbReference type="GO" id="GO:0008168">
    <property type="term" value="F:methyltransferase activity"/>
    <property type="evidence" value="ECO:0007669"/>
    <property type="project" value="UniProtKB-KW"/>
</dbReference>
<dbReference type="AlphaFoldDB" id="A0A5P2D3N2"/>
<organism evidence="5 6">
    <name type="scientific">Streptomyces venezuelae</name>
    <dbReference type="NCBI Taxonomy" id="54571"/>
    <lineage>
        <taxon>Bacteria</taxon>
        <taxon>Bacillati</taxon>
        <taxon>Actinomycetota</taxon>
        <taxon>Actinomycetes</taxon>
        <taxon>Kitasatosporales</taxon>
        <taxon>Streptomycetaceae</taxon>
        <taxon>Streptomyces</taxon>
    </lineage>
</organism>
<feature type="domain" description="Methyltransferase" evidence="4">
    <location>
        <begin position="64"/>
        <end position="162"/>
    </location>
</feature>